<evidence type="ECO:0008006" key="3">
    <source>
        <dbReference type="Google" id="ProtNLM"/>
    </source>
</evidence>
<comment type="caution">
    <text evidence="1">The sequence shown here is derived from an EMBL/GenBank/DDBJ whole genome shotgun (WGS) entry which is preliminary data.</text>
</comment>
<gene>
    <name evidence="1" type="ORF">AUP43_12275</name>
</gene>
<dbReference type="EMBL" id="LPXN01000136">
    <property type="protein sequence ID" value="KZD04273.1"/>
    <property type="molecule type" value="Genomic_DNA"/>
</dbReference>
<dbReference type="InterPro" id="IPR009922">
    <property type="entry name" value="DUF1457"/>
</dbReference>
<dbReference type="Proteomes" id="UP000076400">
    <property type="component" value="Unassembled WGS sequence"/>
</dbReference>
<dbReference type="OrthoDB" id="8449511at2"/>
<protein>
    <recommendedName>
        <fullName evidence="3">PAS domain-containing protein</fullName>
    </recommendedName>
</protein>
<evidence type="ECO:0000313" key="2">
    <source>
        <dbReference type="Proteomes" id="UP000076400"/>
    </source>
</evidence>
<reference evidence="1 2" key="1">
    <citation type="submission" date="2015-12" db="EMBL/GenBank/DDBJ databases">
        <title>Genome sequence of Oceanibaculum pacificum MCCC 1A02656.</title>
        <authorList>
            <person name="Lu L."/>
            <person name="Lai Q."/>
            <person name="Shao Z."/>
            <person name="Qian P."/>
        </authorList>
    </citation>
    <scope>NUCLEOTIDE SEQUENCE [LARGE SCALE GENOMIC DNA]</scope>
    <source>
        <strain evidence="1 2">MCCC 1A02656</strain>
    </source>
</reference>
<name>A0A154VSI2_9PROT</name>
<sequence length="181" mass="20387">MSIPTDRMSNSNEHDHVAGIGEAALKKELAALLAYWRDKRAGAMARLPSRQHIDPLDIPGLLPFIFLVDVERRSPALRFRYRLIGTRLVDRYGFDITGRYLETLRDRLSYDEILQDYTLCVAQARPVSGEYEYTDGAGRKWHYQRLVLPLSEDGGTVTMLMGANCFAARPVALQPFTGAGI</sequence>
<organism evidence="1 2">
    <name type="scientific">Oceanibaculum pacificum</name>
    <dbReference type="NCBI Taxonomy" id="580166"/>
    <lineage>
        <taxon>Bacteria</taxon>
        <taxon>Pseudomonadati</taxon>
        <taxon>Pseudomonadota</taxon>
        <taxon>Alphaproteobacteria</taxon>
        <taxon>Rhodospirillales</taxon>
        <taxon>Oceanibaculaceae</taxon>
        <taxon>Oceanibaculum</taxon>
    </lineage>
</organism>
<dbReference type="AlphaFoldDB" id="A0A154VSI2"/>
<accession>A0A154VSI2</accession>
<proteinExistence type="predicted"/>
<dbReference type="Pfam" id="PF07310">
    <property type="entry name" value="PAS_5"/>
    <property type="match status" value="1"/>
</dbReference>
<dbReference type="RefSeq" id="WP_067558476.1">
    <property type="nucleotide sequence ID" value="NZ_LPXN01000136.1"/>
</dbReference>
<evidence type="ECO:0000313" key="1">
    <source>
        <dbReference type="EMBL" id="KZD04273.1"/>
    </source>
</evidence>
<keyword evidence="2" id="KW-1185">Reference proteome</keyword>